<evidence type="ECO:0000313" key="2">
    <source>
        <dbReference type="Proteomes" id="UP000281553"/>
    </source>
</evidence>
<organism evidence="1 2">
    <name type="scientific">Dibothriocephalus latus</name>
    <name type="common">Fish tapeworm</name>
    <name type="synonym">Diphyllobothrium latum</name>
    <dbReference type="NCBI Taxonomy" id="60516"/>
    <lineage>
        <taxon>Eukaryota</taxon>
        <taxon>Metazoa</taxon>
        <taxon>Spiralia</taxon>
        <taxon>Lophotrochozoa</taxon>
        <taxon>Platyhelminthes</taxon>
        <taxon>Cestoda</taxon>
        <taxon>Eucestoda</taxon>
        <taxon>Diphyllobothriidea</taxon>
        <taxon>Diphyllobothriidae</taxon>
        <taxon>Dibothriocephalus</taxon>
    </lineage>
</organism>
<keyword evidence="2" id="KW-1185">Reference proteome</keyword>
<evidence type="ECO:0000313" key="1">
    <source>
        <dbReference type="EMBL" id="VDN17317.1"/>
    </source>
</evidence>
<reference evidence="1 2" key="1">
    <citation type="submission" date="2018-11" db="EMBL/GenBank/DDBJ databases">
        <authorList>
            <consortium name="Pathogen Informatics"/>
        </authorList>
    </citation>
    <scope>NUCLEOTIDE SEQUENCE [LARGE SCALE GENOMIC DNA]</scope>
</reference>
<proteinExistence type="predicted"/>
<sequence length="254" mass="28679">MTFEYFGDEAFLTTYKSFLHELKVTDEQIEEILTEMRRDSSDRQLESTRSLERKVNLVKHYTPLSKTSFVLSADDYQPPIADLLRKVKQRRFDMEEVVSLVEPVPELQEVYTLPLLTTACLRRINAELDAFLASGLPVGRPNTMNRQGILLCELPGHMARAHPETPCDPGSADVDLIDEGLLSSSEPVSLRSLLRLIFPDIGGKIDSYRAFTVEYEGRPATDLETSIDSGLSYHYDNAEVRFVLITLIVCNAFG</sequence>
<accession>A0A3P7M0B2</accession>
<protein>
    <submittedName>
        <fullName evidence="1">Uncharacterized protein</fullName>
    </submittedName>
</protein>
<name>A0A3P7M0B2_DIBLA</name>
<dbReference type="EMBL" id="UYRU01068080">
    <property type="protein sequence ID" value="VDN17317.1"/>
    <property type="molecule type" value="Genomic_DNA"/>
</dbReference>
<dbReference type="OrthoDB" id="1736837at2759"/>
<dbReference type="AlphaFoldDB" id="A0A3P7M0B2"/>
<dbReference type="Proteomes" id="UP000281553">
    <property type="component" value="Unassembled WGS sequence"/>
</dbReference>
<gene>
    <name evidence="1" type="ORF">DILT_LOCUS12896</name>
</gene>
<dbReference type="Pfam" id="PF25238">
    <property type="entry name" value="OGFOD2-like"/>
    <property type="match status" value="1"/>
</dbReference>